<feature type="DNA-binding region" description="OmpR/PhoB-type" evidence="9">
    <location>
        <begin position="136"/>
        <end position="234"/>
    </location>
</feature>
<dbReference type="CDD" id="cd17574">
    <property type="entry name" value="REC_OmpR"/>
    <property type="match status" value="1"/>
</dbReference>
<dbReference type="InterPro" id="IPR001789">
    <property type="entry name" value="Sig_transdc_resp-reg_receiver"/>
</dbReference>
<dbReference type="CDD" id="cd00383">
    <property type="entry name" value="trans_reg_C"/>
    <property type="match status" value="1"/>
</dbReference>
<dbReference type="InterPro" id="IPR016032">
    <property type="entry name" value="Sig_transdc_resp-reg_C-effctor"/>
</dbReference>
<evidence type="ECO:0000256" key="5">
    <source>
        <dbReference type="ARBA" id="ARBA00023125"/>
    </source>
</evidence>
<keyword evidence="4" id="KW-0805">Transcription regulation</keyword>
<dbReference type="PROSITE" id="PS51755">
    <property type="entry name" value="OMPR_PHOB"/>
    <property type="match status" value="1"/>
</dbReference>
<dbReference type="PANTHER" id="PTHR48111:SF1">
    <property type="entry name" value="TWO-COMPONENT RESPONSE REGULATOR ORR33"/>
    <property type="match status" value="1"/>
</dbReference>
<dbReference type="EMBL" id="PNCK01000097">
    <property type="protein sequence ID" value="TMP39799.1"/>
    <property type="molecule type" value="Genomic_DNA"/>
</dbReference>
<evidence type="ECO:0000256" key="3">
    <source>
        <dbReference type="ARBA" id="ARBA00023012"/>
    </source>
</evidence>
<dbReference type="Proteomes" id="UP000307706">
    <property type="component" value="Unassembled WGS sequence"/>
</dbReference>
<dbReference type="Gene3D" id="3.40.50.2300">
    <property type="match status" value="1"/>
</dbReference>
<evidence type="ECO:0000259" key="10">
    <source>
        <dbReference type="PROSITE" id="PS50110"/>
    </source>
</evidence>
<reference evidence="13" key="3">
    <citation type="submission" date="2019-09" db="EMBL/GenBank/DDBJ databases">
        <title>Co-occurence of chitin degradation, pigmentation and bioactivity in marine Pseudoalteromonas.</title>
        <authorList>
            <person name="Sonnenschein E.C."/>
            <person name="Bech P.K."/>
        </authorList>
    </citation>
    <scope>NUCLEOTIDE SEQUENCE</scope>
    <source>
        <strain evidence="13">S2231</strain>
        <strain evidence="12">S2233</strain>
    </source>
</reference>
<dbReference type="Gene3D" id="1.10.10.10">
    <property type="entry name" value="Winged helix-like DNA-binding domain superfamily/Winged helix DNA-binding domain"/>
    <property type="match status" value="1"/>
</dbReference>
<proteinExistence type="predicted"/>
<dbReference type="InterPro" id="IPR039420">
    <property type="entry name" value="WalR-like"/>
</dbReference>
<dbReference type="PANTHER" id="PTHR48111">
    <property type="entry name" value="REGULATOR OF RPOS"/>
    <property type="match status" value="1"/>
</dbReference>
<accession>A0A5S3XTN8</accession>
<evidence type="ECO:0000313" key="13">
    <source>
        <dbReference type="EMBL" id="TMP60534.1"/>
    </source>
</evidence>
<evidence type="ECO:0000256" key="4">
    <source>
        <dbReference type="ARBA" id="ARBA00023015"/>
    </source>
</evidence>
<dbReference type="Proteomes" id="UP000305730">
    <property type="component" value="Unassembled WGS sequence"/>
</dbReference>
<gene>
    <name evidence="13" type="ORF">CWB96_06525</name>
    <name evidence="12" type="ORF">CWB97_20480</name>
</gene>
<keyword evidence="2 8" id="KW-0597">Phosphoprotein</keyword>
<evidence type="ECO:0000259" key="11">
    <source>
        <dbReference type="PROSITE" id="PS51755"/>
    </source>
</evidence>
<dbReference type="SUPFAM" id="SSF52172">
    <property type="entry name" value="CheY-like"/>
    <property type="match status" value="1"/>
</dbReference>
<keyword evidence="3" id="KW-0902">Two-component regulatory system</keyword>
<evidence type="ECO:0000256" key="9">
    <source>
        <dbReference type="PROSITE-ProRule" id="PRU01091"/>
    </source>
</evidence>
<dbReference type="InterPro" id="IPR001867">
    <property type="entry name" value="OmpR/PhoB-type_DNA-bd"/>
</dbReference>
<feature type="modified residue" description="4-aspartylphosphate" evidence="8">
    <location>
        <position position="53"/>
    </location>
</feature>
<dbReference type="InterPro" id="IPR036388">
    <property type="entry name" value="WH-like_DNA-bd_sf"/>
</dbReference>
<keyword evidence="5 9" id="KW-0238">DNA-binding</keyword>
<dbReference type="GO" id="GO:0005829">
    <property type="term" value="C:cytosol"/>
    <property type="evidence" value="ECO:0007669"/>
    <property type="project" value="TreeGrafter"/>
</dbReference>
<protein>
    <recommendedName>
        <fullName evidence="1">Phosphate regulon transcriptional regulatory protein PhoB</fullName>
    </recommendedName>
</protein>
<dbReference type="Gene3D" id="6.10.250.690">
    <property type="match status" value="1"/>
</dbReference>
<dbReference type="OrthoDB" id="9802426at2"/>
<evidence type="ECO:0000256" key="1">
    <source>
        <dbReference type="ARBA" id="ARBA00013332"/>
    </source>
</evidence>
<reference evidence="14 15" key="2">
    <citation type="submission" date="2019-06" db="EMBL/GenBank/DDBJ databases">
        <title>Co-occurence of chitin degradation, pigmentation and bioactivity in marine Pseudoalteromonas.</title>
        <authorList>
            <person name="Sonnenschein E.C."/>
            <person name="Bech P.K."/>
        </authorList>
    </citation>
    <scope>NUCLEOTIDE SEQUENCE [LARGE SCALE GENOMIC DNA]</scope>
    <source>
        <strain evidence="15">S2231</strain>
        <strain evidence="14">S2233</strain>
    </source>
</reference>
<organism evidence="13 15">
    <name type="scientific">Pseudoalteromonas citrea</name>
    <dbReference type="NCBI Taxonomy" id="43655"/>
    <lineage>
        <taxon>Bacteria</taxon>
        <taxon>Pseudomonadati</taxon>
        <taxon>Pseudomonadota</taxon>
        <taxon>Gammaproteobacteria</taxon>
        <taxon>Alteromonadales</taxon>
        <taxon>Pseudoalteromonadaceae</taxon>
        <taxon>Pseudoalteromonas</taxon>
    </lineage>
</organism>
<evidence type="ECO:0000313" key="14">
    <source>
        <dbReference type="Proteomes" id="UP000305730"/>
    </source>
</evidence>
<evidence type="ECO:0000256" key="7">
    <source>
        <dbReference type="ARBA" id="ARBA00024735"/>
    </source>
</evidence>
<reference evidence="13 15" key="1">
    <citation type="submission" date="2017-12" db="EMBL/GenBank/DDBJ databases">
        <authorList>
            <person name="Paulsen S."/>
            <person name="Gram L.K."/>
        </authorList>
    </citation>
    <scope>NUCLEOTIDE SEQUENCE [LARGE SCALE GENOMIC DNA]</scope>
    <source>
        <strain evidence="13 15">S2231</strain>
        <strain evidence="12">S2233</strain>
    </source>
</reference>
<dbReference type="PROSITE" id="PS50110">
    <property type="entry name" value="RESPONSE_REGULATORY"/>
    <property type="match status" value="1"/>
</dbReference>
<evidence type="ECO:0000256" key="6">
    <source>
        <dbReference type="ARBA" id="ARBA00023163"/>
    </source>
</evidence>
<keyword evidence="14" id="KW-1185">Reference proteome</keyword>
<evidence type="ECO:0000313" key="12">
    <source>
        <dbReference type="EMBL" id="TMP39799.1"/>
    </source>
</evidence>
<keyword evidence="6" id="KW-0804">Transcription</keyword>
<dbReference type="GO" id="GO:0006355">
    <property type="term" value="P:regulation of DNA-templated transcription"/>
    <property type="evidence" value="ECO:0007669"/>
    <property type="project" value="InterPro"/>
</dbReference>
<dbReference type="AlphaFoldDB" id="A0A5S3XTN8"/>
<evidence type="ECO:0000256" key="2">
    <source>
        <dbReference type="ARBA" id="ARBA00022553"/>
    </source>
</evidence>
<dbReference type="SMART" id="SM00448">
    <property type="entry name" value="REC"/>
    <property type="match status" value="1"/>
</dbReference>
<comment type="function">
    <text evidence="7">This protein is a positive regulator for the phosphate regulon. Transcription of this operon is positively regulated by PhoB and PhoR when phosphate is limited.</text>
</comment>
<dbReference type="Pfam" id="PF00486">
    <property type="entry name" value="Trans_reg_C"/>
    <property type="match status" value="1"/>
</dbReference>
<dbReference type="SMART" id="SM00862">
    <property type="entry name" value="Trans_reg_C"/>
    <property type="match status" value="1"/>
</dbReference>
<sequence length="240" mass="27006">MQQQVLIVEDDQDIARLLQVHLTELSLDVDHVFDGESAMDKLHQGNYAIVLLDIMLPGVDGLTLCREIKTSTPHISVVLLTSKSSEMDRIIGLEMGADDYICKPFSYREFQARVKAQLRHVRLLQAKENQATHTEQAPLQLGRLSIDTVCHEASLGAQALDLTATEFELLHFFAAHPNQVFSRTQLLESVWGYQHSGYEHTVNSHINRLRSKLEKYGGEGVIETVWGVGYKLNAKQLTQA</sequence>
<dbReference type="EMBL" id="PNCL01000024">
    <property type="protein sequence ID" value="TMP60534.1"/>
    <property type="molecule type" value="Genomic_DNA"/>
</dbReference>
<evidence type="ECO:0000313" key="15">
    <source>
        <dbReference type="Proteomes" id="UP000307706"/>
    </source>
</evidence>
<feature type="domain" description="OmpR/PhoB-type" evidence="11">
    <location>
        <begin position="136"/>
        <end position="234"/>
    </location>
</feature>
<dbReference type="FunFam" id="1.10.10.10:FF:000018">
    <property type="entry name" value="DNA-binding response regulator ResD"/>
    <property type="match status" value="1"/>
</dbReference>
<feature type="domain" description="Response regulatory" evidence="10">
    <location>
        <begin position="4"/>
        <end position="118"/>
    </location>
</feature>
<name>A0A5S3XTN8_9GAMM</name>
<dbReference type="RefSeq" id="WP_119859595.1">
    <property type="nucleotide sequence ID" value="NZ_PNCK01000097.1"/>
</dbReference>
<dbReference type="InterPro" id="IPR011006">
    <property type="entry name" value="CheY-like_superfamily"/>
</dbReference>
<dbReference type="SUPFAM" id="SSF46894">
    <property type="entry name" value="C-terminal effector domain of the bipartite response regulators"/>
    <property type="match status" value="1"/>
</dbReference>
<dbReference type="GO" id="GO:0000976">
    <property type="term" value="F:transcription cis-regulatory region binding"/>
    <property type="evidence" value="ECO:0007669"/>
    <property type="project" value="TreeGrafter"/>
</dbReference>
<evidence type="ECO:0000256" key="8">
    <source>
        <dbReference type="PROSITE-ProRule" id="PRU00169"/>
    </source>
</evidence>
<comment type="caution">
    <text evidence="13">The sequence shown here is derived from an EMBL/GenBank/DDBJ whole genome shotgun (WGS) entry which is preliminary data.</text>
</comment>
<dbReference type="GO" id="GO:0000156">
    <property type="term" value="F:phosphorelay response regulator activity"/>
    <property type="evidence" value="ECO:0007669"/>
    <property type="project" value="TreeGrafter"/>
</dbReference>
<dbReference type="GO" id="GO:0032993">
    <property type="term" value="C:protein-DNA complex"/>
    <property type="evidence" value="ECO:0007669"/>
    <property type="project" value="TreeGrafter"/>
</dbReference>
<dbReference type="Pfam" id="PF00072">
    <property type="entry name" value="Response_reg"/>
    <property type="match status" value="1"/>
</dbReference>